<keyword evidence="1" id="KW-0472">Membrane</keyword>
<dbReference type="Proteomes" id="UP000308652">
    <property type="component" value="Unassembled WGS sequence"/>
</dbReference>
<evidence type="ECO:0000259" key="2">
    <source>
        <dbReference type="Pfam" id="PF20153"/>
    </source>
</evidence>
<dbReference type="Pfam" id="PF20153">
    <property type="entry name" value="DUF6535"/>
    <property type="match status" value="1"/>
</dbReference>
<name>A0A5C3M9T0_9AGAR</name>
<dbReference type="InterPro" id="IPR045338">
    <property type="entry name" value="DUF6535"/>
</dbReference>
<dbReference type="AlphaFoldDB" id="A0A5C3M9T0"/>
<evidence type="ECO:0000313" key="4">
    <source>
        <dbReference type="Proteomes" id="UP000308652"/>
    </source>
</evidence>
<feature type="domain" description="DUF6535" evidence="2">
    <location>
        <begin position="24"/>
        <end position="147"/>
    </location>
</feature>
<accession>A0A5C3M9T0</accession>
<keyword evidence="4" id="KW-1185">Reference proteome</keyword>
<sequence>MQERHGKSGDPFRYPLLKKKEDAWKDCHDLIKKYDDELCGRWKDEINNLLILAGLFSAVVTGFTVESYKWLQRDSGDVSLAVLVHISSQLGAGADNATTRTPFQQEQFSPSSSVVRINTLWFLSLTFSLTTAIMGILCIQWLREYER</sequence>
<dbReference type="EMBL" id="ML213594">
    <property type="protein sequence ID" value="TFK41637.1"/>
    <property type="molecule type" value="Genomic_DNA"/>
</dbReference>
<keyword evidence="1" id="KW-1133">Transmembrane helix</keyword>
<organism evidence="3 4">
    <name type="scientific">Crucibulum laeve</name>
    <dbReference type="NCBI Taxonomy" id="68775"/>
    <lineage>
        <taxon>Eukaryota</taxon>
        <taxon>Fungi</taxon>
        <taxon>Dikarya</taxon>
        <taxon>Basidiomycota</taxon>
        <taxon>Agaricomycotina</taxon>
        <taxon>Agaricomycetes</taxon>
        <taxon>Agaricomycetidae</taxon>
        <taxon>Agaricales</taxon>
        <taxon>Agaricineae</taxon>
        <taxon>Nidulariaceae</taxon>
        <taxon>Crucibulum</taxon>
    </lineage>
</organism>
<keyword evidence="1" id="KW-0812">Transmembrane</keyword>
<gene>
    <name evidence="3" type="ORF">BDQ12DRAFT_599157</name>
</gene>
<feature type="non-terminal residue" evidence="3">
    <location>
        <position position="147"/>
    </location>
</feature>
<feature type="transmembrane region" description="Helical" evidence="1">
    <location>
        <begin position="46"/>
        <end position="65"/>
    </location>
</feature>
<protein>
    <recommendedName>
        <fullName evidence="2">DUF6535 domain-containing protein</fullName>
    </recommendedName>
</protein>
<proteinExistence type="predicted"/>
<evidence type="ECO:0000313" key="3">
    <source>
        <dbReference type="EMBL" id="TFK41637.1"/>
    </source>
</evidence>
<reference evidence="3 4" key="1">
    <citation type="journal article" date="2019" name="Nat. Ecol. Evol.">
        <title>Megaphylogeny resolves global patterns of mushroom evolution.</title>
        <authorList>
            <person name="Varga T."/>
            <person name="Krizsan K."/>
            <person name="Foldi C."/>
            <person name="Dima B."/>
            <person name="Sanchez-Garcia M."/>
            <person name="Sanchez-Ramirez S."/>
            <person name="Szollosi G.J."/>
            <person name="Szarkandi J.G."/>
            <person name="Papp V."/>
            <person name="Albert L."/>
            <person name="Andreopoulos W."/>
            <person name="Angelini C."/>
            <person name="Antonin V."/>
            <person name="Barry K.W."/>
            <person name="Bougher N.L."/>
            <person name="Buchanan P."/>
            <person name="Buyck B."/>
            <person name="Bense V."/>
            <person name="Catcheside P."/>
            <person name="Chovatia M."/>
            <person name="Cooper J."/>
            <person name="Damon W."/>
            <person name="Desjardin D."/>
            <person name="Finy P."/>
            <person name="Geml J."/>
            <person name="Haridas S."/>
            <person name="Hughes K."/>
            <person name="Justo A."/>
            <person name="Karasinski D."/>
            <person name="Kautmanova I."/>
            <person name="Kiss B."/>
            <person name="Kocsube S."/>
            <person name="Kotiranta H."/>
            <person name="LaButti K.M."/>
            <person name="Lechner B.E."/>
            <person name="Liimatainen K."/>
            <person name="Lipzen A."/>
            <person name="Lukacs Z."/>
            <person name="Mihaltcheva S."/>
            <person name="Morgado L.N."/>
            <person name="Niskanen T."/>
            <person name="Noordeloos M.E."/>
            <person name="Ohm R.A."/>
            <person name="Ortiz-Santana B."/>
            <person name="Ovrebo C."/>
            <person name="Racz N."/>
            <person name="Riley R."/>
            <person name="Savchenko A."/>
            <person name="Shiryaev A."/>
            <person name="Soop K."/>
            <person name="Spirin V."/>
            <person name="Szebenyi C."/>
            <person name="Tomsovsky M."/>
            <person name="Tulloss R.E."/>
            <person name="Uehling J."/>
            <person name="Grigoriev I.V."/>
            <person name="Vagvolgyi C."/>
            <person name="Papp T."/>
            <person name="Martin F.M."/>
            <person name="Miettinen O."/>
            <person name="Hibbett D.S."/>
            <person name="Nagy L.G."/>
        </authorList>
    </citation>
    <scope>NUCLEOTIDE SEQUENCE [LARGE SCALE GENOMIC DNA]</scope>
    <source>
        <strain evidence="3 4">CBS 166.37</strain>
    </source>
</reference>
<evidence type="ECO:0000256" key="1">
    <source>
        <dbReference type="SAM" id="Phobius"/>
    </source>
</evidence>
<feature type="transmembrane region" description="Helical" evidence="1">
    <location>
        <begin position="120"/>
        <end position="142"/>
    </location>
</feature>
<dbReference type="OrthoDB" id="3221808at2759"/>